<reference evidence="1" key="1">
    <citation type="submission" date="2018-05" db="EMBL/GenBank/DDBJ databases">
        <authorList>
            <person name="Lanie J.A."/>
            <person name="Ng W.-L."/>
            <person name="Kazmierczak K.M."/>
            <person name="Andrzejewski T.M."/>
            <person name="Davidsen T.M."/>
            <person name="Wayne K.J."/>
            <person name="Tettelin H."/>
            <person name="Glass J.I."/>
            <person name="Rusch D."/>
            <person name="Podicherti R."/>
            <person name="Tsui H.-C.T."/>
            <person name="Winkler M.E."/>
        </authorList>
    </citation>
    <scope>NUCLEOTIDE SEQUENCE</scope>
</reference>
<dbReference type="AlphaFoldDB" id="A0A382TE09"/>
<protein>
    <submittedName>
        <fullName evidence="1">Uncharacterized protein</fullName>
    </submittedName>
</protein>
<dbReference type="EMBL" id="UINC01135864">
    <property type="protein sequence ID" value="SVD20276.1"/>
    <property type="molecule type" value="Genomic_DNA"/>
</dbReference>
<gene>
    <name evidence="1" type="ORF">METZ01_LOCUS373130</name>
</gene>
<evidence type="ECO:0000313" key="1">
    <source>
        <dbReference type="EMBL" id="SVD20276.1"/>
    </source>
</evidence>
<accession>A0A382TE09</accession>
<name>A0A382TE09_9ZZZZ</name>
<proteinExistence type="predicted"/>
<sequence length="104" mass="11721">MGQHLGHNKNSNVLRRHLEGKNIDPETCSFRLIAHGPILEEAKSQDQHRKRRDSIAAMEKALADEMTAVGYNVVNRVNCRMKLDVAKFASVHAAFALHFKMLEG</sequence>
<organism evidence="1">
    <name type="scientific">marine metagenome</name>
    <dbReference type="NCBI Taxonomy" id="408172"/>
    <lineage>
        <taxon>unclassified sequences</taxon>
        <taxon>metagenomes</taxon>
        <taxon>ecological metagenomes</taxon>
    </lineage>
</organism>